<dbReference type="PROSITE" id="PS50878">
    <property type="entry name" value="RT_POL"/>
    <property type="match status" value="1"/>
</dbReference>
<evidence type="ECO:0000313" key="3">
    <source>
        <dbReference type="Proteomes" id="UP000268014"/>
    </source>
</evidence>
<dbReference type="InterPro" id="IPR000477">
    <property type="entry name" value="RT_dom"/>
</dbReference>
<sequence>MKSLDWEEKGIGVDGRFLSNHRFVDDIVLFLSSTVEAETTLAELSKAGKKGGLRVNQTKTQFMKNAWADEGQIKIDGTPIKETSSYVHFGRSTNMNNDMRKRTGERQKEAWAACGPLKEVTDRLADAELCAYLFVSTVLPALCYRSETKVTSVST</sequence>
<dbReference type="Pfam" id="PF00078">
    <property type="entry name" value="RVT_1"/>
    <property type="match status" value="1"/>
</dbReference>
<name>A0A0N4WTF5_HAEPC</name>
<feature type="domain" description="Reverse transcriptase" evidence="1">
    <location>
        <begin position="1"/>
        <end position="80"/>
    </location>
</feature>
<dbReference type="OrthoDB" id="5845933at2759"/>
<keyword evidence="3" id="KW-1185">Reference proteome</keyword>
<organism evidence="4">
    <name type="scientific">Haemonchus placei</name>
    <name type="common">Barber's pole worm</name>
    <dbReference type="NCBI Taxonomy" id="6290"/>
    <lineage>
        <taxon>Eukaryota</taxon>
        <taxon>Metazoa</taxon>
        <taxon>Ecdysozoa</taxon>
        <taxon>Nematoda</taxon>
        <taxon>Chromadorea</taxon>
        <taxon>Rhabditida</taxon>
        <taxon>Rhabditina</taxon>
        <taxon>Rhabditomorpha</taxon>
        <taxon>Strongyloidea</taxon>
        <taxon>Trichostrongylidae</taxon>
        <taxon>Haemonchus</taxon>
    </lineage>
</organism>
<dbReference type="PANTHER" id="PTHR47027:SF20">
    <property type="entry name" value="REVERSE TRANSCRIPTASE-LIKE PROTEIN WITH RNA-DIRECTED DNA POLYMERASE DOMAIN"/>
    <property type="match status" value="1"/>
</dbReference>
<evidence type="ECO:0000259" key="1">
    <source>
        <dbReference type="PROSITE" id="PS50878"/>
    </source>
</evidence>
<dbReference type="EMBL" id="UZAF01018735">
    <property type="protein sequence ID" value="VDO54433.1"/>
    <property type="molecule type" value="Genomic_DNA"/>
</dbReference>
<reference evidence="2 3" key="2">
    <citation type="submission" date="2018-11" db="EMBL/GenBank/DDBJ databases">
        <authorList>
            <consortium name="Pathogen Informatics"/>
        </authorList>
    </citation>
    <scope>NUCLEOTIDE SEQUENCE [LARGE SCALE GENOMIC DNA]</scope>
    <source>
        <strain evidence="2 3">MHpl1</strain>
    </source>
</reference>
<dbReference type="Proteomes" id="UP000268014">
    <property type="component" value="Unassembled WGS sequence"/>
</dbReference>
<protein>
    <submittedName>
        <fullName evidence="4">Reverse transcriptase domain-containing protein</fullName>
    </submittedName>
</protein>
<dbReference type="PANTHER" id="PTHR47027">
    <property type="entry name" value="REVERSE TRANSCRIPTASE DOMAIN-CONTAINING PROTEIN"/>
    <property type="match status" value="1"/>
</dbReference>
<dbReference type="AlphaFoldDB" id="A0A0N4WTF5"/>
<dbReference type="WBParaSite" id="HPLM_0001486801-mRNA-1">
    <property type="protein sequence ID" value="HPLM_0001486801-mRNA-1"/>
    <property type="gene ID" value="HPLM_0001486801"/>
</dbReference>
<dbReference type="OMA" id="YYESEIW"/>
<reference evidence="4" key="1">
    <citation type="submission" date="2017-02" db="UniProtKB">
        <authorList>
            <consortium name="WormBaseParasite"/>
        </authorList>
    </citation>
    <scope>IDENTIFICATION</scope>
</reference>
<gene>
    <name evidence="2" type="ORF">HPLM_LOCUS14860</name>
</gene>
<accession>A0A0N4WTF5</accession>
<evidence type="ECO:0000313" key="2">
    <source>
        <dbReference type="EMBL" id="VDO54433.1"/>
    </source>
</evidence>
<proteinExistence type="predicted"/>
<dbReference type="STRING" id="6290.A0A0N4WTF5"/>
<evidence type="ECO:0000313" key="4">
    <source>
        <dbReference type="WBParaSite" id="HPLM_0001486801-mRNA-1"/>
    </source>
</evidence>